<dbReference type="Proteomes" id="UP000324705">
    <property type="component" value="Chromosome 4A"/>
</dbReference>
<dbReference type="Gene3D" id="3.30.559.10">
    <property type="entry name" value="Chloramphenicol acetyltransferase-like domain"/>
    <property type="match status" value="2"/>
</dbReference>
<dbReference type="EMBL" id="LT934117">
    <property type="protein sequence ID" value="VAH94885.1"/>
    <property type="molecule type" value="Genomic_DNA"/>
</dbReference>
<name>A0A9R0SGI5_TRITD</name>
<keyword evidence="1" id="KW-0808">Transferase</keyword>
<proteinExistence type="predicted"/>
<reference evidence="3 4" key="1">
    <citation type="submission" date="2017-09" db="EMBL/GenBank/DDBJ databases">
        <authorList>
            <consortium name="International Durum Wheat Genome Sequencing Consortium (IDWGSC)"/>
            <person name="Milanesi L."/>
        </authorList>
    </citation>
    <scope>NUCLEOTIDE SEQUENCE [LARGE SCALE GENOMIC DNA]</scope>
    <source>
        <strain evidence="4">cv. Svevo</strain>
    </source>
</reference>
<evidence type="ECO:0000313" key="4">
    <source>
        <dbReference type="Proteomes" id="UP000324705"/>
    </source>
</evidence>
<dbReference type="PANTHER" id="PTHR31625">
    <property type="match status" value="1"/>
</dbReference>
<dbReference type="InterPro" id="IPR023213">
    <property type="entry name" value="CAT-like_dom_sf"/>
</dbReference>
<evidence type="ECO:0000256" key="1">
    <source>
        <dbReference type="ARBA" id="ARBA00022679"/>
    </source>
</evidence>
<sequence>MAPAQQVQVSPPPILSVLETTLVTPSPSAGAAPPECSLPLTFFDVLWLTSPPVERVFFYRLAADADVPAILSNLKTSLAKALSAYYPLAGRLRLTPGTADRHEIYYQPGDGVTFTVAQYYRDHVDFDELVVDKPRKVCKIAPLAPPLPKGGAVLALQATVLRRGLAVGMAVHHAACDGAISTRFLHAWAAAGTGAVAPLPPVIDRTLIKDATGLYDVFLKAMPSADEMEHVKVLDDKLLATFTLSKEDIQRVKDVVASEAGRRGAAPPRCSSLVATFGFMWSCHQRAKDDAGSTGGDPTYLLFPVDHRSRMKPPVPEEYLGNCVGIATHAAPMDQLAAAGASGLFVACTAVAAAIDEAVRGIGSPETVALWMHRVREAGVAGMWTVAGSPRFRVYEVDFGFGRPAKVEIVSVARTGAMAAAEGRSSRGGIEVGISLPAAGMQRFQKCFQDAIDWLHHQ</sequence>
<dbReference type="Pfam" id="PF02458">
    <property type="entry name" value="Transferase"/>
    <property type="match status" value="1"/>
</dbReference>
<dbReference type="InterPro" id="IPR051504">
    <property type="entry name" value="Plant_metabolite_acyltrans"/>
</dbReference>
<accession>A0A9R0SGI5</accession>
<dbReference type="Gramene" id="TRITD4Av1G189240.5">
    <property type="protein sequence ID" value="TRITD4Av1G189240.5"/>
    <property type="gene ID" value="TRITD4Av1G189240"/>
</dbReference>
<gene>
    <name evidence="3" type="ORF">TRITD_4Av1G189240</name>
</gene>
<dbReference type="GO" id="GO:0016747">
    <property type="term" value="F:acyltransferase activity, transferring groups other than amino-acyl groups"/>
    <property type="evidence" value="ECO:0007669"/>
    <property type="project" value="UniProtKB-ARBA"/>
</dbReference>
<evidence type="ECO:0000256" key="2">
    <source>
        <dbReference type="ARBA" id="ARBA00023315"/>
    </source>
</evidence>
<evidence type="ECO:0000313" key="3">
    <source>
        <dbReference type="EMBL" id="VAH94885.1"/>
    </source>
</evidence>
<dbReference type="SUPFAM" id="SSF52777">
    <property type="entry name" value="CoA-dependent acyltransferases"/>
    <property type="match status" value="1"/>
</dbReference>
<keyword evidence="4" id="KW-1185">Reference proteome</keyword>
<organism evidence="3 4">
    <name type="scientific">Triticum turgidum subsp. durum</name>
    <name type="common">Durum wheat</name>
    <name type="synonym">Triticum durum</name>
    <dbReference type="NCBI Taxonomy" id="4567"/>
    <lineage>
        <taxon>Eukaryota</taxon>
        <taxon>Viridiplantae</taxon>
        <taxon>Streptophyta</taxon>
        <taxon>Embryophyta</taxon>
        <taxon>Tracheophyta</taxon>
        <taxon>Spermatophyta</taxon>
        <taxon>Magnoliopsida</taxon>
        <taxon>Liliopsida</taxon>
        <taxon>Poales</taxon>
        <taxon>Poaceae</taxon>
        <taxon>BOP clade</taxon>
        <taxon>Pooideae</taxon>
        <taxon>Triticodae</taxon>
        <taxon>Triticeae</taxon>
        <taxon>Triticinae</taxon>
        <taxon>Triticum</taxon>
    </lineage>
</organism>
<dbReference type="AlphaFoldDB" id="A0A9R0SGI5"/>
<protein>
    <submittedName>
        <fullName evidence="3">Uncharacterized protein</fullName>
    </submittedName>
</protein>
<keyword evidence="2" id="KW-0012">Acyltransferase</keyword>